<evidence type="ECO:0000313" key="3">
    <source>
        <dbReference type="Proteomes" id="UP000652761"/>
    </source>
</evidence>
<keyword evidence="3" id="KW-1185">Reference proteome</keyword>
<dbReference type="PANTHER" id="PTHR35132">
    <property type="entry name" value="SERINE/ARGININE REPETITIVE MATRIX-LIKE PROTEIN"/>
    <property type="match status" value="1"/>
</dbReference>
<protein>
    <submittedName>
        <fullName evidence="2">Uncharacterized protein</fullName>
    </submittedName>
</protein>
<reference evidence="2" key="1">
    <citation type="submission" date="2017-07" db="EMBL/GenBank/DDBJ databases">
        <title>Taro Niue Genome Assembly and Annotation.</title>
        <authorList>
            <person name="Atibalentja N."/>
            <person name="Keating K."/>
            <person name="Fields C.J."/>
        </authorList>
    </citation>
    <scope>NUCLEOTIDE SEQUENCE</scope>
    <source>
        <strain evidence="2">Niue_2</strain>
        <tissue evidence="2">Leaf</tissue>
    </source>
</reference>
<feature type="region of interest" description="Disordered" evidence="1">
    <location>
        <begin position="1"/>
        <end position="28"/>
    </location>
</feature>
<accession>A0A843VNM7</accession>
<feature type="compositionally biased region" description="Low complexity" evidence="1">
    <location>
        <begin position="112"/>
        <end position="151"/>
    </location>
</feature>
<dbReference type="OrthoDB" id="1933735at2759"/>
<dbReference type="PANTHER" id="PTHR35132:SF1">
    <property type="entry name" value="SERINE_ARGININE REPETITIVE MATRIX-LIKE PROTEIN"/>
    <property type="match status" value="1"/>
</dbReference>
<sequence>MVVLCPAADAHGGGRGGAGMGGRRSSASSSPEFEFWMVHNPSLPQPDLLSADELFVDGVILPLRLRHQPASDTPHPRFGPEPQPERVPQPQTEPQPEREAEAEGEPGPQPPVASITAAEPAPPASSSSPSCTAPSSSAHLPSSAAPAPSTSKRWKDLFKVAGGEKRAEDKERRRERKNSAGGGAELNINIWPFSRSRSAGNSGTRPKSAAASGRRVSSAPCSRSNSRGESSRAQAAAVATATAAVAVASNGTRRWASSPGRAGLAAGGGIHVGRASPVWQARRAGKKCHNKGGDSIAGMPSGGKGRKEVWGGSGMVGVNLNVNTCIGYGQQLSCRADDKDALGGGSGSRAASATSSNNGNGSHFISLKAFFFKKVY</sequence>
<feature type="compositionally biased region" description="Basic and acidic residues" evidence="1">
    <location>
        <begin position="153"/>
        <end position="172"/>
    </location>
</feature>
<organism evidence="2 3">
    <name type="scientific">Colocasia esculenta</name>
    <name type="common">Wild taro</name>
    <name type="synonym">Arum esculentum</name>
    <dbReference type="NCBI Taxonomy" id="4460"/>
    <lineage>
        <taxon>Eukaryota</taxon>
        <taxon>Viridiplantae</taxon>
        <taxon>Streptophyta</taxon>
        <taxon>Embryophyta</taxon>
        <taxon>Tracheophyta</taxon>
        <taxon>Spermatophyta</taxon>
        <taxon>Magnoliopsida</taxon>
        <taxon>Liliopsida</taxon>
        <taxon>Araceae</taxon>
        <taxon>Aroideae</taxon>
        <taxon>Colocasieae</taxon>
        <taxon>Colocasia</taxon>
    </lineage>
</organism>
<dbReference type="AlphaFoldDB" id="A0A843VNM7"/>
<feature type="region of interest" description="Disordered" evidence="1">
    <location>
        <begin position="286"/>
        <end position="305"/>
    </location>
</feature>
<name>A0A843VNM7_COLES</name>
<dbReference type="Proteomes" id="UP000652761">
    <property type="component" value="Unassembled WGS sequence"/>
</dbReference>
<proteinExistence type="predicted"/>
<feature type="region of interest" description="Disordered" evidence="1">
    <location>
        <begin position="68"/>
        <end position="234"/>
    </location>
</feature>
<comment type="caution">
    <text evidence="2">The sequence shown here is derived from an EMBL/GenBank/DDBJ whole genome shotgun (WGS) entry which is preliminary data.</text>
</comment>
<feature type="compositionally biased region" description="Pro residues" evidence="1">
    <location>
        <begin position="77"/>
        <end position="93"/>
    </location>
</feature>
<dbReference type="EMBL" id="NMUH01001762">
    <property type="protein sequence ID" value="MQL95170.1"/>
    <property type="molecule type" value="Genomic_DNA"/>
</dbReference>
<feature type="compositionally biased region" description="Low complexity" evidence="1">
    <location>
        <begin position="208"/>
        <end position="219"/>
    </location>
</feature>
<gene>
    <name evidence="2" type="ORF">Taro_027836</name>
</gene>
<evidence type="ECO:0000256" key="1">
    <source>
        <dbReference type="SAM" id="MobiDB-lite"/>
    </source>
</evidence>
<feature type="compositionally biased region" description="Polar residues" evidence="1">
    <location>
        <begin position="220"/>
        <end position="233"/>
    </location>
</feature>
<feature type="compositionally biased region" description="Gly residues" evidence="1">
    <location>
        <begin position="11"/>
        <end position="22"/>
    </location>
</feature>
<feature type="compositionally biased region" description="Polar residues" evidence="1">
    <location>
        <begin position="195"/>
        <end position="205"/>
    </location>
</feature>
<evidence type="ECO:0000313" key="2">
    <source>
        <dbReference type="EMBL" id="MQL95170.1"/>
    </source>
</evidence>